<dbReference type="EMBL" id="BAAALD010000036">
    <property type="protein sequence ID" value="GAA1091686.1"/>
    <property type="molecule type" value="Genomic_DNA"/>
</dbReference>
<protein>
    <submittedName>
        <fullName evidence="1">Uncharacterized protein</fullName>
    </submittedName>
</protein>
<evidence type="ECO:0000313" key="1">
    <source>
        <dbReference type="EMBL" id="GAA1091686.1"/>
    </source>
</evidence>
<organism evidence="1 2">
    <name type="scientific">Kitasatospora arboriphila</name>
    <dbReference type="NCBI Taxonomy" id="258052"/>
    <lineage>
        <taxon>Bacteria</taxon>
        <taxon>Bacillati</taxon>
        <taxon>Actinomycetota</taxon>
        <taxon>Actinomycetes</taxon>
        <taxon>Kitasatosporales</taxon>
        <taxon>Streptomycetaceae</taxon>
        <taxon>Kitasatospora</taxon>
    </lineage>
</organism>
<accession>A0ABN1TMX7</accession>
<comment type="caution">
    <text evidence="1">The sequence shown here is derived from an EMBL/GenBank/DDBJ whole genome shotgun (WGS) entry which is preliminary data.</text>
</comment>
<keyword evidence="2" id="KW-1185">Reference proteome</keyword>
<dbReference type="Proteomes" id="UP001499987">
    <property type="component" value="Unassembled WGS sequence"/>
</dbReference>
<gene>
    <name evidence="1" type="ORF">GCM10009663_39340</name>
</gene>
<proteinExistence type="predicted"/>
<name>A0ABN1TMX7_9ACTN</name>
<sequence>MSSVWRAWPCGIPSLRLFTGKHLWSVRIEDLDDIHASQRRLFTHEWTTGLSLRRSRAVPGCAYPMAPLCLLDLTTRAVGRGPWGQRVGGGALGPAGPAS</sequence>
<reference evidence="1 2" key="1">
    <citation type="journal article" date="2019" name="Int. J. Syst. Evol. Microbiol.">
        <title>The Global Catalogue of Microorganisms (GCM) 10K type strain sequencing project: providing services to taxonomists for standard genome sequencing and annotation.</title>
        <authorList>
            <consortium name="The Broad Institute Genomics Platform"/>
            <consortium name="The Broad Institute Genome Sequencing Center for Infectious Disease"/>
            <person name="Wu L."/>
            <person name="Ma J."/>
        </authorList>
    </citation>
    <scope>NUCLEOTIDE SEQUENCE [LARGE SCALE GENOMIC DNA]</scope>
    <source>
        <strain evidence="1 2">JCM 13002</strain>
    </source>
</reference>
<evidence type="ECO:0000313" key="2">
    <source>
        <dbReference type="Proteomes" id="UP001499987"/>
    </source>
</evidence>